<gene>
    <name evidence="1" type="ORF">QFC20_007569</name>
</gene>
<keyword evidence="2" id="KW-1185">Reference proteome</keyword>
<accession>A0ACC2UYG1</accession>
<protein>
    <submittedName>
        <fullName evidence="1">Uncharacterized protein</fullName>
    </submittedName>
</protein>
<evidence type="ECO:0000313" key="1">
    <source>
        <dbReference type="EMBL" id="KAJ9091710.1"/>
    </source>
</evidence>
<dbReference type="Proteomes" id="UP001230649">
    <property type="component" value="Unassembled WGS sequence"/>
</dbReference>
<comment type="caution">
    <text evidence="1">The sequence shown here is derived from an EMBL/GenBank/DDBJ whole genome shotgun (WGS) entry which is preliminary data.</text>
</comment>
<reference evidence="1" key="1">
    <citation type="submission" date="2023-04" db="EMBL/GenBank/DDBJ databases">
        <title>Draft Genome sequencing of Naganishia species isolated from polar environments using Oxford Nanopore Technology.</title>
        <authorList>
            <person name="Leo P."/>
            <person name="Venkateswaran K."/>
        </authorList>
    </citation>
    <scope>NUCLEOTIDE SEQUENCE</scope>
    <source>
        <strain evidence="1">MNA-CCFEE 5262</strain>
    </source>
</reference>
<evidence type="ECO:0000313" key="2">
    <source>
        <dbReference type="Proteomes" id="UP001230649"/>
    </source>
</evidence>
<organism evidence="1 2">
    <name type="scientific">Naganishia adeliensis</name>
    <dbReference type="NCBI Taxonomy" id="92952"/>
    <lineage>
        <taxon>Eukaryota</taxon>
        <taxon>Fungi</taxon>
        <taxon>Dikarya</taxon>
        <taxon>Basidiomycota</taxon>
        <taxon>Agaricomycotina</taxon>
        <taxon>Tremellomycetes</taxon>
        <taxon>Filobasidiales</taxon>
        <taxon>Filobasidiaceae</taxon>
        <taxon>Naganishia</taxon>
    </lineage>
</organism>
<name>A0ACC2UYG1_9TREE</name>
<sequence>MANLPGGKTGLILDVEFLSKLGHGSFGHVYKARDLENRTAVDVAKMGEGEKGLQRVKQEVYKGIVTTKKNGIMWIVMEILEGGDLEDIIIEHQRSKQPIRENDIWLYFSQIVEGLRQCHLPDTRGGSNPDGRVVIHRDLKDANLFLDKQRNILKIGDFGLARHLAEEEWVDSYAGTPEYMAPEMLEDATIDREYGETVDIHAIGVILYRMCSLEYPFEGRNLKDKIKNIRSAPAPAIPSHYSRELKRLCDALLSRNPKILPSLDRLMEHPGVKLGSAMVRLNEQQTRIKTLTSDVITMDAIISQNDESCRELQSKFTAMSTNLAKKVSENRINRSVLLAEIESLQGHMQTEREAHLARSAELDLRENVMRLRQAESEKERHLVSFRRAQVEQDRAAIQPQQIAVEEKQVQQQQLQHRLDAQAKDLATRINKYESTVPGVSGGTGLSFNVALPRAAEKSTARQPIRTGASSTAPVQNPRINASRAAAEPRVTSGVPPSGPVNPAQQSVAPAKPVQRGNQVVRTEARNEGLKRKAAPCDSPSTSKRKIRSAPAFEKKERVPSSFATSAPSKWSDEALTKNAGRVGMTKLSTAAPINTVKKEPTLVGSSTNNREKRRPDASVPSTDLEAPESRASFAHGVGLCLEQTSYLSPTTASAWRQHQQHRSNIKHVGDSSSSTVSIASSA</sequence>
<dbReference type="EMBL" id="JASBWS010000193">
    <property type="protein sequence ID" value="KAJ9091710.1"/>
    <property type="molecule type" value="Genomic_DNA"/>
</dbReference>
<proteinExistence type="predicted"/>